<accession>A0A9X3XGH1</accession>
<evidence type="ECO:0000313" key="3">
    <source>
        <dbReference type="Proteomes" id="UP001141183"/>
    </source>
</evidence>
<sequence>MLKSKDFYLLKVYDVRGKYLGVVDDIYIDFHKGKVVGFFVSNYLLFSKKNFVRSSDIISLEEVMIVKELNEKEGLSFKSIKDMDIKDKNNIMRGVLEDVIIEKKDLSIKGLVMSSGIFDRMIKGKEILLLKDCLLGEDFILYYGSDEVRLQSLPRKRKTC</sequence>
<dbReference type="RefSeq" id="WP_035285724.1">
    <property type="nucleotide sequence ID" value="NZ_CABKOG010000003.1"/>
</dbReference>
<dbReference type="SUPFAM" id="SSF50346">
    <property type="entry name" value="PRC-barrel domain"/>
    <property type="match status" value="2"/>
</dbReference>
<organism evidence="2 3">
    <name type="scientific">Clostridium tertium</name>
    <dbReference type="NCBI Taxonomy" id="1559"/>
    <lineage>
        <taxon>Bacteria</taxon>
        <taxon>Bacillati</taxon>
        <taxon>Bacillota</taxon>
        <taxon>Clostridia</taxon>
        <taxon>Eubacteriales</taxon>
        <taxon>Clostridiaceae</taxon>
        <taxon>Clostridium</taxon>
    </lineage>
</organism>
<dbReference type="Proteomes" id="UP001141183">
    <property type="component" value="Unassembled WGS sequence"/>
</dbReference>
<name>A0A9X3XGH1_9CLOT</name>
<evidence type="ECO:0000313" key="2">
    <source>
        <dbReference type="EMBL" id="MDC4239170.1"/>
    </source>
</evidence>
<dbReference type="AlphaFoldDB" id="A0A9X3XGH1"/>
<keyword evidence="3" id="KW-1185">Reference proteome</keyword>
<dbReference type="Pfam" id="PF05239">
    <property type="entry name" value="PRC"/>
    <property type="match status" value="1"/>
</dbReference>
<reference evidence="2" key="1">
    <citation type="submission" date="2022-05" db="EMBL/GenBank/DDBJ databases">
        <title>Draft genome sequence of Clostridium tertium strain CP3 isolated from Peru.</title>
        <authorList>
            <person name="Hurtado R."/>
            <person name="Lima L."/>
            <person name="Sousa T."/>
            <person name="Jaiswal A.K."/>
            <person name="Tiwari S."/>
            <person name="Maturrano L."/>
            <person name="Brenig B."/>
            <person name="Azevedo V."/>
        </authorList>
    </citation>
    <scope>NUCLEOTIDE SEQUENCE</scope>
    <source>
        <strain evidence="2">CP3</strain>
    </source>
</reference>
<dbReference type="EMBL" id="JAMRYU010000002">
    <property type="protein sequence ID" value="MDC4239170.1"/>
    <property type="molecule type" value="Genomic_DNA"/>
</dbReference>
<dbReference type="InterPro" id="IPR027275">
    <property type="entry name" value="PRC-brl_dom"/>
</dbReference>
<proteinExistence type="predicted"/>
<feature type="domain" description="PRC-barrel" evidence="1">
    <location>
        <begin position="5"/>
        <end position="53"/>
    </location>
</feature>
<protein>
    <submittedName>
        <fullName evidence="2">PRC-barrel domain-containing protein</fullName>
    </submittedName>
</protein>
<dbReference type="Gene3D" id="2.30.30.240">
    <property type="entry name" value="PRC-barrel domain"/>
    <property type="match status" value="1"/>
</dbReference>
<evidence type="ECO:0000259" key="1">
    <source>
        <dbReference type="Pfam" id="PF05239"/>
    </source>
</evidence>
<gene>
    <name evidence="2" type="ORF">NE398_03140</name>
</gene>
<dbReference type="InterPro" id="IPR011033">
    <property type="entry name" value="PRC_barrel-like_sf"/>
</dbReference>
<comment type="caution">
    <text evidence="2">The sequence shown here is derived from an EMBL/GenBank/DDBJ whole genome shotgun (WGS) entry which is preliminary data.</text>
</comment>